<sequence length="285" mass="32127">DHFIERIGVDQLLEVFVPHNDFRIKLAPAKALGVVVRNLVLHREPIYSLNEWAKPFDAKLLGIDAGDVDLLNDDRVGRSLARLFDSDRASLLNRLVLDVVDRFSIDTNQLHNDSTSVRFAGSYRNANGSIRAGKTTPAILHGHSKDHRPDLKQLVWILTISSDGAVPIACRVANGNVTDDTTHIATWDSLVSLLGRSDFLYVADSKLATKTNMDHIVKGNGRFISVLPATRKEDSALRRYVVDHELTWVEAIRHTARRKDQPEDLWWTTEAPWPSAEGYRIIWVK</sequence>
<organism evidence="2">
    <name type="scientific">mine drainage metagenome</name>
    <dbReference type="NCBI Taxonomy" id="410659"/>
    <lineage>
        <taxon>unclassified sequences</taxon>
        <taxon>metagenomes</taxon>
        <taxon>ecological metagenomes</taxon>
    </lineage>
</organism>
<gene>
    <name evidence="2" type="ORF">B1B_14789</name>
</gene>
<feature type="non-terminal residue" evidence="2">
    <location>
        <position position="285"/>
    </location>
</feature>
<dbReference type="Pfam" id="PF14104">
    <property type="entry name" value="DUF4277"/>
    <property type="match status" value="1"/>
</dbReference>
<dbReference type="AlphaFoldDB" id="T0Z700"/>
<dbReference type="PANTHER" id="PTHR34614">
    <property type="match status" value="1"/>
</dbReference>
<feature type="domain" description="DUF4277" evidence="1">
    <location>
        <begin position="3"/>
        <end position="96"/>
    </location>
</feature>
<comment type="caution">
    <text evidence="2">The sequence shown here is derived from an EMBL/GenBank/DDBJ whole genome shotgun (WGS) entry which is preliminary data.</text>
</comment>
<dbReference type="PANTHER" id="PTHR34614:SF2">
    <property type="entry name" value="TRANSPOSASE IS4-LIKE DOMAIN-CONTAINING PROTEIN"/>
    <property type="match status" value="1"/>
</dbReference>
<protein>
    <submittedName>
        <fullName evidence="2">Transposase (IS4 family protein)</fullName>
    </submittedName>
</protein>
<dbReference type="NCBIfam" id="NF033559">
    <property type="entry name" value="transpos_IS1634"/>
    <property type="match status" value="1"/>
</dbReference>
<reference evidence="2" key="1">
    <citation type="submission" date="2013-08" db="EMBL/GenBank/DDBJ databases">
        <authorList>
            <person name="Mendez C."/>
            <person name="Richter M."/>
            <person name="Ferrer M."/>
            <person name="Sanchez J."/>
        </authorList>
    </citation>
    <scope>NUCLEOTIDE SEQUENCE</scope>
</reference>
<evidence type="ECO:0000313" key="2">
    <source>
        <dbReference type="EMBL" id="EQD40798.1"/>
    </source>
</evidence>
<dbReference type="EMBL" id="AUZY01009821">
    <property type="protein sequence ID" value="EQD40798.1"/>
    <property type="molecule type" value="Genomic_DNA"/>
</dbReference>
<reference evidence="2" key="2">
    <citation type="journal article" date="2014" name="ISME J.">
        <title>Microbial stratification in low pH oxic and suboxic macroscopic growths along an acid mine drainage.</title>
        <authorList>
            <person name="Mendez-Garcia C."/>
            <person name="Mesa V."/>
            <person name="Sprenger R.R."/>
            <person name="Richter M."/>
            <person name="Diez M.S."/>
            <person name="Solano J."/>
            <person name="Bargiela R."/>
            <person name="Golyshina O.V."/>
            <person name="Manteca A."/>
            <person name="Ramos J.L."/>
            <person name="Gallego J.R."/>
            <person name="Llorente I."/>
            <person name="Martins Dos Santos V.A."/>
            <person name="Jensen O.N."/>
            <person name="Pelaez A.I."/>
            <person name="Sanchez J."/>
            <person name="Ferrer M."/>
        </authorList>
    </citation>
    <scope>NUCLEOTIDE SEQUENCE</scope>
</reference>
<evidence type="ECO:0000259" key="1">
    <source>
        <dbReference type="Pfam" id="PF14104"/>
    </source>
</evidence>
<dbReference type="InterPro" id="IPR025457">
    <property type="entry name" value="DUF4277"/>
</dbReference>
<proteinExistence type="predicted"/>
<feature type="non-terminal residue" evidence="2">
    <location>
        <position position="1"/>
    </location>
</feature>
<dbReference type="InterPro" id="IPR047654">
    <property type="entry name" value="IS1634_transpos"/>
</dbReference>
<accession>T0Z700</accession>
<name>T0Z700_9ZZZZ</name>